<dbReference type="KEGG" id="plon:Pla110_39330"/>
<dbReference type="OrthoDB" id="273711at2"/>
<dbReference type="InterPro" id="IPR011467">
    <property type="entry name" value="DUF1573"/>
</dbReference>
<evidence type="ECO:0000256" key="1">
    <source>
        <dbReference type="SAM" id="SignalP"/>
    </source>
</evidence>
<evidence type="ECO:0008006" key="4">
    <source>
        <dbReference type="Google" id="ProtNLM"/>
    </source>
</evidence>
<reference evidence="2 3" key="1">
    <citation type="submission" date="2019-02" db="EMBL/GenBank/DDBJ databases">
        <title>Deep-cultivation of Planctomycetes and their phenomic and genomic characterization uncovers novel biology.</title>
        <authorList>
            <person name="Wiegand S."/>
            <person name="Jogler M."/>
            <person name="Boedeker C."/>
            <person name="Pinto D."/>
            <person name="Vollmers J."/>
            <person name="Rivas-Marin E."/>
            <person name="Kohn T."/>
            <person name="Peeters S.H."/>
            <person name="Heuer A."/>
            <person name="Rast P."/>
            <person name="Oberbeckmann S."/>
            <person name="Bunk B."/>
            <person name="Jeske O."/>
            <person name="Meyerdierks A."/>
            <person name="Storesund J.E."/>
            <person name="Kallscheuer N."/>
            <person name="Luecker S."/>
            <person name="Lage O.M."/>
            <person name="Pohl T."/>
            <person name="Merkel B.J."/>
            <person name="Hornburger P."/>
            <person name="Mueller R.-W."/>
            <person name="Bruemmer F."/>
            <person name="Labrenz M."/>
            <person name="Spormann A.M."/>
            <person name="Op den Camp H."/>
            <person name="Overmann J."/>
            <person name="Amann R."/>
            <person name="Jetten M.S.M."/>
            <person name="Mascher T."/>
            <person name="Medema M.H."/>
            <person name="Devos D.P."/>
            <person name="Kaster A.-K."/>
            <person name="Ovreas L."/>
            <person name="Rohde M."/>
            <person name="Galperin M.Y."/>
            <person name="Jogler C."/>
        </authorList>
    </citation>
    <scope>NUCLEOTIDE SEQUENCE [LARGE SCALE GENOMIC DNA]</scope>
    <source>
        <strain evidence="2 3">Pla110</strain>
    </source>
</reference>
<dbReference type="Proteomes" id="UP000317178">
    <property type="component" value="Chromosome"/>
</dbReference>
<protein>
    <recommendedName>
        <fullName evidence="4">DUF1573 domain-containing protein</fullName>
    </recommendedName>
</protein>
<dbReference type="AlphaFoldDB" id="A0A518CSI7"/>
<name>A0A518CSI7_9PLAN</name>
<keyword evidence="3" id="KW-1185">Reference proteome</keyword>
<organism evidence="2 3">
    <name type="scientific">Polystyrenella longa</name>
    <dbReference type="NCBI Taxonomy" id="2528007"/>
    <lineage>
        <taxon>Bacteria</taxon>
        <taxon>Pseudomonadati</taxon>
        <taxon>Planctomycetota</taxon>
        <taxon>Planctomycetia</taxon>
        <taxon>Planctomycetales</taxon>
        <taxon>Planctomycetaceae</taxon>
        <taxon>Polystyrenella</taxon>
    </lineage>
</organism>
<feature type="chain" id="PRO_5021845199" description="DUF1573 domain-containing protein" evidence="1">
    <location>
        <begin position="27"/>
        <end position="337"/>
    </location>
</feature>
<keyword evidence="1" id="KW-0732">Signal</keyword>
<sequence precursor="true">MPTKNMILRFVPAIALFVCLSGVASAQELSWAEKMFDEHKHDFGTVARGAEARYRFKFTNNYEETVHISHVKTTCGCTGATPSKDTIPSGESAYIEVAMDTNKFSHEKNSNAIIVFDKPFYKEVRLPIRAYIRTDVVVTPGWANFGSVDHGETKVMDLSIQYSGRADWHVTDIISNNKYIVAEATETSRSAYNIRYNLKVTVKEDAPLGVLRDQVILVTDDSNNPKVPVLVEASIESDLMVANAPLALGNLFPGQVKNSSLIIKGKVPFEIESIECESRGDMFKVKRPETAKKVQIVPIMITPSEEDGNFSEEFTIKITGREEPLKFTAYGRIVAKQ</sequence>
<evidence type="ECO:0000313" key="2">
    <source>
        <dbReference type="EMBL" id="QDU82178.1"/>
    </source>
</evidence>
<evidence type="ECO:0000313" key="3">
    <source>
        <dbReference type="Proteomes" id="UP000317178"/>
    </source>
</evidence>
<dbReference type="Pfam" id="PF07610">
    <property type="entry name" value="DUF1573"/>
    <property type="match status" value="1"/>
</dbReference>
<dbReference type="EMBL" id="CP036281">
    <property type="protein sequence ID" value="QDU82178.1"/>
    <property type="molecule type" value="Genomic_DNA"/>
</dbReference>
<feature type="signal peptide" evidence="1">
    <location>
        <begin position="1"/>
        <end position="26"/>
    </location>
</feature>
<gene>
    <name evidence="2" type="ORF">Pla110_39330</name>
</gene>
<accession>A0A518CSI7</accession>
<proteinExistence type="predicted"/>
<dbReference type="Gene3D" id="2.60.40.10">
    <property type="entry name" value="Immunoglobulins"/>
    <property type="match status" value="2"/>
</dbReference>
<dbReference type="PANTHER" id="PTHR37833:SF1">
    <property type="entry name" value="SIGNAL PEPTIDE PROTEIN"/>
    <property type="match status" value="1"/>
</dbReference>
<dbReference type="RefSeq" id="WP_144998134.1">
    <property type="nucleotide sequence ID" value="NZ_CP036281.1"/>
</dbReference>
<dbReference type="InterPro" id="IPR013783">
    <property type="entry name" value="Ig-like_fold"/>
</dbReference>
<dbReference type="PANTHER" id="PTHR37833">
    <property type="entry name" value="LIPOPROTEIN-RELATED"/>
    <property type="match status" value="1"/>
</dbReference>